<keyword evidence="6" id="KW-0521">NADP</keyword>
<comment type="catalytic activity">
    <reaction evidence="5">
        <text>dTDP-beta-L-rhamnose + NADP(+) = dTDP-4-dehydro-beta-L-rhamnose + NADPH + H(+)</text>
        <dbReference type="Rhea" id="RHEA:21796"/>
        <dbReference type="ChEBI" id="CHEBI:15378"/>
        <dbReference type="ChEBI" id="CHEBI:57510"/>
        <dbReference type="ChEBI" id="CHEBI:57783"/>
        <dbReference type="ChEBI" id="CHEBI:58349"/>
        <dbReference type="ChEBI" id="CHEBI:62830"/>
        <dbReference type="EC" id="1.1.1.133"/>
    </reaction>
</comment>
<dbReference type="Gene3D" id="3.40.50.720">
    <property type="entry name" value="NAD(P)-binding Rossmann-like Domain"/>
    <property type="match status" value="1"/>
</dbReference>
<keyword evidence="9" id="KW-1185">Reference proteome</keyword>
<evidence type="ECO:0000256" key="5">
    <source>
        <dbReference type="ARBA" id="ARBA00048200"/>
    </source>
</evidence>
<evidence type="ECO:0000256" key="3">
    <source>
        <dbReference type="ARBA" id="ARBA00012929"/>
    </source>
</evidence>
<keyword evidence="6 8" id="KW-0560">Oxidoreductase</keyword>
<proteinExistence type="inferred from homology"/>
<evidence type="ECO:0000313" key="9">
    <source>
        <dbReference type="Proteomes" id="UP001497602"/>
    </source>
</evidence>
<dbReference type="CDD" id="cd05254">
    <property type="entry name" value="dTDP_HR_like_SDR_e"/>
    <property type="match status" value="1"/>
</dbReference>
<dbReference type="Gene3D" id="3.90.25.10">
    <property type="entry name" value="UDP-galactose 4-epimerase, domain 1"/>
    <property type="match status" value="1"/>
</dbReference>
<sequence>MNILVTGANGQLGSEIKELSLLYTKHNFFFEGSKELDITNYEKVKEYISSKEIEAIINCAAYTAVDKAEEEKEKADGVNNAGVANLAKAIGTGKLIHISTDYVFNGENFTPYIEEDLPNPIGVYGITKLEGEQKVLKSNAEAIIIRTSWVYSSFGNNFVKTMLRLGKERERLNVIFDQVGSPTYARDLGKLCLDILDKEEKINKQAKVYHYSNEGVTSWYDFAKAIMDFSKLQCVIYPIETKEYPTPAKRPNYSLLNKAKIKKDFNIEIPYWRDSLKECIKRIENE</sequence>
<dbReference type="SUPFAM" id="SSF51735">
    <property type="entry name" value="NAD(P)-binding Rossmann-fold domains"/>
    <property type="match status" value="1"/>
</dbReference>
<protein>
    <recommendedName>
        <fullName evidence="4 6">dTDP-4-dehydrorhamnose reductase</fullName>
        <ecNumber evidence="3 6">1.1.1.133</ecNumber>
    </recommendedName>
</protein>
<evidence type="ECO:0000256" key="6">
    <source>
        <dbReference type="RuleBase" id="RU364082"/>
    </source>
</evidence>
<evidence type="ECO:0000259" key="7">
    <source>
        <dbReference type="Pfam" id="PF04321"/>
    </source>
</evidence>
<dbReference type="NCBIfam" id="TIGR01214">
    <property type="entry name" value="rmlD"/>
    <property type="match status" value="1"/>
</dbReference>
<evidence type="ECO:0000256" key="4">
    <source>
        <dbReference type="ARBA" id="ARBA00017099"/>
    </source>
</evidence>
<dbReference type="InterPro" id="IPR005913">
    <property type="entry name" value="dTDP_dehydrorham_reduct"/>
</dbReference>
<dbReference type="PANTHER" id="PTHR10491:SF4">
    <property type="entry name" value="METHIONINE ADENOSYLTRANSFERASE 2 SUBUNIT BETA"/>
    <property type="match status" value="1"/>
</dbReference>
<evidence type="ECO:0000313" key="8">
    <source>
        <dbReference type="EMBL" id="CAL2105892.1"/>
    </source>
</evidence>
<comment type="pathway">
    <text evidence="1 6">Carbohydrate biosynthesis; dTDP-L-rhamnose biosynthesis.</text>
</comment>
<comment type="similarity">
    <text evidence="2 6">Belongs to the dTDP-4-dehydrorhamnose reductase family.</text>
</comment>
<gene>
    <name evidence="8" type="primary">rmlD</name>
    <name evidence="8" type="ORF">T190115A13A_10048</name>
</gene>
<dbReference type="EMBL" id="CAXJRC010000011">
    <property type="protein sequence ID" value="CAL2105892.1"/>
    <property type="molecule type" value="Genomic_DNA"/>
</dbReference>
<comment type="function">
    <text evidence="6">Catalyzes the reduction of dTDP-6-deoxy-L-lyxo-4-hexulose to yield dTDP-L-rhamnose.</text>
</comment>
<dbReference type="InterPro" id="IPR029903">
    <property type="entry name" value="RmlD-like-bd"/>
</dbReference>
<name>A0ABM9PJS7_9FLAO</name>
<organism evidence="8 9">
    <name type="scientific">Tenacibaculum vairaonense</name>
    <dbReference type="NCBI Taxonomy" id="3137860"/>
    <lineage>
        <taxon>Bacteria</taxon>
        <taxon>Pseudomonadati</taxon>
        <taxon>Bacteroidota</taxon>
        <taxon>Flavobacteriia</taxon>
        <taxon>Flavobacteriales</taxon>
        <taxon>Flavobacteriaceae</taxon>
        <taxon>Tenacibaculum</taxon>
    </lineage>
</organism>
<comment type="caution">
    <text evidence="8">The sequence shown here is derived from an EMBL/GenBank/DDBJ whole genome shotgun (WGS) entry which is preliminary data.</text>
</comment>
<dbReference type="Pfam" id="PF04321">
    <property type="entry name" value="RmlD_sub_bind"/>
    <property type="match status" value="1"/>
</dbReference>
<dbReference type="Proteomes" id="UP001497602">
    <property type="component" value="Unassembled WGS sequence"/>
</dbReference>
<accession>A0ABM9PJS7</accession>
<dbReference type="RefSeq" id="WP_348737725.1">
    <property type="nucleotide sequence ID" value="NZ_CAXJRC010000011.1"/>
</dbReference>
<evidence type="ECO:0000256" key="2">
    <source>
        <dbReference type="ARBA" id="ARBA00010944"/>
    </source>
</evidence>
<reference evidence="8 9" key="1">
    <citation type="submission" date="2024-05" db="EMBL/GenBank/DDBJ databases">
        <authorList>
            <person name="Duchaud E."/>
        </authorList>
    </citation>
    <scope>NUCLEOTIDE SEQUENCE [LARGE SCALE GENOMIC DNA]</scope>
    <source>
        <strain evidence="8">Ena-SAMPLE-TAB-13-05-2024-13:56:06:370-140305</strain>
    </source>
</reference>
<evidence type="ECO:0000256" key="1">
    <source>
        <dbReference type="ARBA" id="ARBA00004781"/>
    </source>
</evidence>
<dbReference type="EC" id="1.1.1.133" evidence="3 6"/>
<dbReference type="GO" id="GO:0008831">
    <property type="term" value="F:dTDP-4-dehydrorhamnose reductase activity"/>
    <property type="evidence" value="ECO:0007669"/>
    <property type="project" value="UniProtKB-EC"/>
</dbReference>
<dbReference type="PANTHER" id="PTHR10491">
    <property type="entry name" value="DTDP-4-DEHYDRORHAMNOSE REDUCTASE"/>
    <property type="match status" value="1"/>
</dbReference>
<feature type="domain" description="RmlD-like substrate binding" evidence="7">
    <location>
        <begin position="1"/>
        <end position="283"/>
    </location>
</feature>
<dbReference type="InterPro" id="IPR036291">
    <property type="entry name" value="NAD(P)-bd_dom_sf"/>
</dbReference>